<dbReference type="PANTHER" id="PTHR22916">
    <property type="entry name" value="GLYCOSYLTRANSFERASE"/>
    <property type="match status" value="1"/>
</dbReference>
<dbReference type="InterPro" id="IPR029044">
    <property type="entry name" value="Nucleotide-diphossugar_trans"/>
</dbReference>
<evidence type="ECO:0000256" key="2">
    <source>
        <dbReference type="ARBA" id="ARBA00022679"/>
    </source>
</evidence>
<keyword evidence="1" id="KW-0328">Glycosyltransferase</keyword>
<keyword evidence="5" id="KW-1185">Reference proteome</keyword>
<evidence type="ECO:0000259" key="3">
    <source>
        <dbReference type="Pfam" id="PF00535"/>
    </source>
</evidence>
<name>A0A1T5E7B7_9BACT</name>
<gene>
    <name evidence="4" type="ORF">SAMN05660349_02809</name>
</gene>
<dbReference type="InterPro" id="IPR001173">
    <property type="entry name" value="Glyco_trans_2-like"/>
</dbReference>
<keyword evidence="2 4" id="KW-0808">Transferase</keyword>
<dbReference type="Proteomes" id="UP000190852">
    <property type="component" value="Unassembled WGS sequence"/>
</dbReference>
<proteinExistence type="predicted"/>
<sequence length="316" mass="36880">MNPPKVSVIIPVYNTEEYIGETLNSIINQTLKDIEIIVINDGSTDNSLHIINEYAQRDSRITVFTQANQGLSLTRNKGIVEARGEYIYFIDSDDLLENDALNSCYKHSTKGHLDFLFFDAEILNSNDNINLNINYSRTYLISERTTYRGIDILFNQVKTNSFSSSVCLNFIKRSFIEKYDLKFYPKIIHEDQLFTFLLYTYAEKVSCIPKPYFKRRVRYDSIMTQRFSLKNMNGYFTVSNEILKHRQNGNNMLNKTIDLFLFQMLNATSYGASTLPFKDRIHVVKILIFKYFRYVTVKSLLRILLSALLNKHKSCL</sequence>
<evidence type="ECO:0000313" key="5">
    <source>
        <dbReference type="Proteomes" id="UP000190852"/>
    </source>
</evidence>
<dbReference type="EMBL" id="FUYQ01000024">
    <property type="protein sequence ID" value="SKB79699.1"/>
    <property type="molecule type" value="Genomic_DNA"/>
</dbReference>
<accession>A0A1T5E7B7</accession>
<feature type="domain" description="Glycosyltransferase 2-like" evidence="3">
    <location>
        <begin position="7"/>
        <end position="119"/>
    </location>
</feature>
<dbReference type="PANTHER" id="PTHR22916:SF51">
    <property type="entry name" value="GLYCOSYLTRANSFERASE EPSH-RELATED"/>
    <property type="match status" value="1"/>
</dbReference>
<evidence type="ECO:0000313" key="4">
    <source>
        <dbReference type="EMBL" id="SKB79699.1"/>
    </source>
</evidence>
<evidence type="ECO:0000256" key="1">
    <source>
        <dbReference type="ARBA" id="ARBA00022676"/>
    </source>
</evidence>
<dbReference type="CDD" id="cd00761">
    <property type="entry name" value="Glyco_tranf_GTA_type"/>
    <property type="match status" value="1"/>
</dbReference>
<organism evidence="4 5">
    <name type="scientific">Parabacteroides chartae</name>
    <dbReference type="NCBI Taxonomy" id="1037355"/>
    <lineage>
        <taxon>Bacteria</taxon>
        <taxon>Pseudomonadati</taxon>
        <taxon>Bacteroidota</taxon>
        <taxon>Bacteroidia</taxon>
        <taxon>Bacteroidales</taxon>
        <taxon>Tannerellaceae</taxon>
        <taxon>Parabacteroides</taxon>
    </lineage>
</organism>
<dbReference type="SUPFAM" id="SSF53448">
    <property type="entry name" value="Nucleotide-diphospho-sugar transferases"/>
    <property type="match status" value="1"/>
</dbReference>
<dbReference type="GO" id="GO:0016758">
    <property type="term" value="F:hexosyltransferase activity"/>
    <property type="evidence" value="ECO:0007669"/>
    <property type="project" value="UniProtKB-ARBA"/>
</dbReference>
<dbReference type="Pfam" id="PF00535">
    <property type="entry name" value="Glycos_transf_2"/>
    <property type="match status" value="1"/>
</dbReference>
<dbReference type="AlphaFoldDB" id="A0A1T5E7B7"/>
<protein>
    <submittedName>
        <fullName evidence="4">Glycosyltransferase, catalytic subunit of cellulose synthase and poly-beta-1,6-N-acetylglucosamine synthase</fullName>
    </submittedName>
</protein>
<reference evidence="5" key="1">
    <citation type="submission" date="2017-02" db="EMBL/GenBank/DDBJ databases">
        <authorList>
            <person name="Varghese N."/>
            <person name="Submissions S."/>
        </authorList>
    </citation>
    <scope>NUCLEOTIDE SEQUENCE [LARGE SCALE GENOMIC DNA]</scope>
    <source>
        <strain evidence="5">DSM 24967</strain>
    </source>
</reference>
<dbReference type="Gene3D" id="3.90.550.10">
    <property type="entry name" value="Spore Coat Polysaccharide Biosynthesis Protein SpsA, Chain A"/>
    <property type="match status" value="1"/>
</dbReference>
<dbReference type="RefSeq" id="WP_079684228.1">
    <property type="nucleotide sequence ID" value="NZ_FUYQ01000024.1"/>
</dbReference>